<dbReference type="PANTHER" id="PTHR14154">
    <property type="entry name" value="UPF0041 BRAIN PROTEIN 44-RELATED"/>
    <property type="match status" value="1"/>
</dbReference>
<comment type="caution">
    <text evidence="11">The sequence shown here is derived from an EMBL/GenBank/DDBJ whole genome shotgun (WGS) entry which is preliminary data.</text>
</comment>
<proteinExistence type="inferred from homology"/>
<keyword evidence="3 9" id="KW-0813">Transport</keyword>
<dbReference type="InterPro" id="IPR005336">
    <property type="entry name" value="MPC"/>
</dbReference>
<dbReference type="GO" id="GO:0006850">
    <property type="term" value="P:pyruvate import into mitochondria"/>
    <property type="evidence" value="ECO:0007669"/>
    <property type="project" value="InterPro"/>
</dbReference>
<evidence type="ECO:0000256" key="5">
    <source>
        <dbReference type="ARBA" id="ARBA00022792"/>
    </source>
</evidence>
<dbReference type="EMBL" id="JNOM01000009">
    <property type="protein sequence ID" value="KNG90779.1"/>
    <property type="molecule type" value="Genomic_DNA"/>
</dbReference>
<gene>
    <name evidence="11" type="ORF">ANOM_000891</name>
</gene>
<evidence type="ECO:0000313" key="12">
    <source>
        <dbReference type="Proteomes" id="UP000037505"/>
    </source>
</evidence>
<reference evidence="11 12" key="1">
    <citation type="submission" date="2014-06" db="EMBL/GenBank/DDBJ databases">
        <title>The Genome of the Aflatoxigenic Filamentous Fungus Aspergillus nomius.</title>
        <authorList>
            <person name="Moore M.G."/>
            <person name="Shannon B.M."/>
            <person name="Brian M.M."/>
        </authorList>
    </citation>
    <scope>NUCLEOTIDE SEQUENCE [LARGE SCALE GENOMIC DNA]</scope>
    <source>
        <strain evidence="11 12">NRRL 13137</strain>
    </source>
</reference>
<keyword evidence="5 9" id="KW-0999">Mitochondrion inner membrane</keyword>
<dbReference type="AlphaFoldDB" id="A0A0L1JG87"/>
<sequence>MAANKQGKMHMNLVLADTEEFRRVKRKSKPAAGPANAPLVESEEKRTLGLTITPLHDLEQASQAQLLPLQLSPPVLESANPLDVVYLLDSEALLPVLEDPRLLLAASLVSPLVVSQERRHRDSLAVERLREDLLVSLLPQDLLPRVDLRPGSNLLQDFSLRARDVDSLHQDLGDGEARMSSGKTAYNIPTPSETWRPTSVGIRNTHPIHIHSGQLRPAIIPQSVTPGNFSNCLPVSDHSPLPSLPQSPVKMAAAIKAINAKIRSNKVLDYVCSTHFWGPVSNFGIPVAAVMDTQKDPEIISGQMTGALVIYSATFMRYALAVSPKNYLLFACHAINFSAQCTQGYRYLNYWNWGGREAKLAAEAALQGSQAPEAGA</sequence>
<name>A0A0L1JG87_ASPN3</name>
<keyword evidence="4" id="KW-0812">Transmembrane</keyword>
<feature type="compositionally biased region" description="Polar residues" evidence="10">
    <location>
        <begin position="181"/>
        <end position="193"/>
    </location>
</feature>
<comment type="similarity">
    <text evidence="2 9">Belongs to the mitochondrial pyruvate carrier (MPC) (TC 2.A.105) family.</text>
</comment>
<feature type="region of interest" description="Disordered" evidence="10">
    <location>
        <begin position="174"/>
        <end position="193"/>
    </location>
</feature>
<keyword evidence="7 9" id="KW-0496">Mitochondrion</keyword>
<dbReference type="STRING" id="1509407.A0A0L1JG87"/>
<protein>
    <recommendedName>
        <fullName evidence="9">Mitochondrial pyruvate carrier</fullName>
    </recommendedName>
</protein>
<organism evidence="11 12">
    <name type="scientific">Aspergillus nomiae NRRL (strain ATCC 15546 / NRRL 13137 / CBS 260.88 / M93)</name>
    <dbReference type="NCBI Taxonomy" id="1509407"/>
    <lineage>
        <taxon>Eukaryota</taxon>
        <taxon>Fungi</taxon>
        <taxon>Dikarya</taxon>
        <taxon>Ascomycota</taxon>
        <taxon>Pezizomycotina</taxon>
        <taxon>Eurotiomycetes</taxon>
        <taxon>Eurotiomycetidae</taxon>
        <taxon>Eurotiales</taxon>
        <taxon>Aspergillaceae</taxon>
        <taxon>Aspergillus</taxon>
        <taxon>Aspergillus subgen. Circumdati</taxon>
    </lineage>
</organism>
<accession>A0A0L1JG87</accession>
<keyword evidence="8" id="KW-0472">Membrane</keyword>
<keyword evidence="12" id="KW-1185">Reference proteome</keyword>
<dbReference type="GeneID" id="26802695"/>
<comment type="function">
    <text evidence="9">Mediates the uptake of pyruvate into mitochondria.</text>
</comment>
<dbReference type="Proteomes" id="UP000037505">
    <property type="component" value="Unassembled WGS sequence"/>
</dbReference>
<comment type="subcellular location">
    <subcellularLocation>
        <location evidence="1 9">Mitochondrion inner membrane</location>
        <topology evidence="1 9">Multi-pass membrane protein</topology>
    </subcellularLocation>
</comment>
<keyword evidence="6" id="KW-1133">Transmembrane helix</keyword>
<dbReference type="OrthoDB" id="1697690at2759"/>
<dbReference type="GO" id="GO:0005743">
    <property type="term" value="C:mitochondrial inner membrane"/>
    <property type="evidence" value="ECO:0007669"/>
    <property type="project" value="UniProtKB-SubCell"/>
</dbReference>
<evidence type="ECO:0000256" key="3">
    <source>
        <dbReference type="ARBA" id="ARBA00022448"/>
    </source>
</evidence>
<evidence type="ECO:0000256" key="6">
    <source>
        <dbReference type="ARBA" id="ARBA00022989"/>
    </source>
</evidence>
<evidence type="ECO:0000256" key="4">
    <source>
        <dbReference type="ARBA" id="ARBA00022692"/>
    </source>
</evidence>
<evidence type="ECO:0000313" key="11">
    <source>
        <dbReference type="EMBL" id="KNG90779.1"/>
    </source>
</evidence>
<evidence type="ECO:0000256" key="7">
    <source>
        <dbReference type="ARBA" id="ARBA00023128"/>
    </source>
</evidence>
<dbReference type="Gene3D" id="2.30.30.100">
    <property type="match status" value="1"/>
</dbReference>
<evidence type="ECO:0000256" key="9">
    <source>
        <dbReference type="RuleBase" id="RU363100"/>
    </source>
</evidence>
<dbReference type="Pfam" id="PF03650">
    <property type="entry name" value="MPC"/>
    <property type="match status" value="1"/>
</dbReference>
<evidence type="ECO:0000256" key="10">
    <source>
        <dbReference type="SAM" id="MobiDB-lite"/>
    </source>
</evidence>
<evidence type="ECO:0000256" key="1">
    <source>
        <dbReference type="ARBA" id="ARBA00004448"/>
    </source>
</evidence>
<evidence type="ECO:0000256" key="8">
    <source>
        <dbReference type="ARBA" id="ARBA00023136"/>
    </source>
</evidence>
<dbReference type="RefSeq" id="XP_015411702.1">
    <property type="nucleotide sequence ID" value="XM_015546149.1"/>
</dbReference>
<evidence type="ECO:0000256" key="2">
    <source>
        <dbReference type="ARBA" id="ARBA00006416"/>
    </source>
</evidence>